<proteinExistence type="predicted"/>
<dbReference type="EMBL" id="JAUTXU010000061">
    <property type="protein sequence ID" value="KAK3713702.1"/>
    <property type="molecule type" value="Genomic_DNA"/>
</dbReference>
<keyword evidence="2" id="KW-1185">Reference proteome</keyword>
<organism evidence="1 2">
    <name type="scientific">Vermiconidia calcicola</name>
    <dbReference type="NCBI Taxonomy" id="1690605"/>
    <lineage>
        <taxon>Eukaryota</taxon>
        <taxon>Fungi</taxon>
        <taxon>Dikarya</taxon>
        <taxon>Ascomycota</taxon>
        <taxon>Pezizomycotina</taxon>
        <taxon>Dothideomycetes</taxon>
        <taxon>Dothideomycetidae</taxon>
        <taxon>Mycosphaerellales</taxon>
        <taxon>Extremaceae</taxon>
        <taxon>Vermiconidia</taxon>
    </lineage>
</organism>
<evidence type="ECO:0000313" key="2">
    <source>
        <dbReference type="Proteomes" id="UP001281147"/>
    </source>
</evidence>
<protein>
    <submittedName>
        <fullName evidence="1">Uncharacterized protein</fullName>
    </submittedName>
</protein>
<comment type="caution">
    <text evidence="1">The sequence shown here is derived from an EMBL/GenBank/DDBJ whole genome shotgun (WGS) entry which is preliminary data.</text>
</comment>
<accession>A0ACC3NCA2</accession>
<dbReference type="Proteomes" id="UP001281147">
    <property type="component" value="Unassembled WGS sequence"/>
</dbReference>
<reference evidence="1" key="1">
    <citation type="submission" date="2023-07" db="EMBL/GenBank/DDBJ databases">
        <title>Black Yeasts Isolated from many extreme environments.</title>
        <authorList>
            <person name="Coleine C."/>
            <person name="Stajich J.E."/>
            <person name="Selbmann L."/>
        </authorList>
    </citation>
    <scope>NUCLEOTIDE SEQUENCE</scope>
    <source>
        <strain evidence="1">CCFEE 5714</strain>
    </source>
</reference>
<gene>
    <name evidence="1" type="ORF">LTR37_008396</name>
</gene>
<name>A0ACC3NCA2_9PEZI</name>
<sequence>MEPRRDSAKEAATNGTTSASQSLARLSTREHDEVGSYEQRSGTPGSPEAPADGDRQWTKSSPSSPNGTSNRRGQRSTSSSKFANLRATFEQTPSIEAVKKRRPPSNGKAHDKSIERAREHDTEIARLREELEKERELRIAFEEKITNLEEEMEGLVHAMEEKDGVWKAESERRSAHTQSEAEERLVAMESEAKSRQAEVMTLQQQLANLKRDVSASTRTSPQVSDTTFAQEMGMLQHEVQNWVVNSFRRAKVYDPGNELCEKLEKVAEPKQLKQLRPMYKAFNSSFRLPIYQATVACCLMEVFDDPYIFGLQEQRDWGKRSRQAADTLRSILDPSTYHRWRTNTFEAVRQSDSIKKPVDKAATDVDESDVRMSSLKTIVQRAISLAHLIRVQQMQYEFVLPPAGAIFDAASMDDISDVGESENIRRIRCATFPALIKIGDEDGKVLEPATIIVKAKVLCNNGET</sequence>
<evidence type="ECO:0000313" key="1">
    <source>
        <dbReference type="EMBL" id="KAK3713702.1"/>
    </source>
</evidence>